<dbReference type="InterPro" id="IPR027417">
    <property type="entry name" value="P-loop_NTPase"/>
</dbReference>
<keyword evidence="1" id="KW-0418">Kinase</keyword>
<reference evidence="1 2" key="1">
    <citation type="submission" date="2017-12" db="EMBL/GenBank/DDBJ databases">
        <title>Sequencing, de novo assembly and annotation of complete genome of a new Thraustochytrid species, strain FCC1311.</title>
        <authorList>
            <person name="Sedici K."/>
            <person name="Godart F."/>
            <person name="Aiese Cigliano R."/>
            <person name="Sanseverino W."/>
            <person name="Barakat M."/>
            <person name="Ortet P."/>
            <person name="Marechal E."/>
            <person name="Cagnac O."/>
            <person name="Amato A."/>
        </authorList>
    </citation>
    <scope>NUCLEOTIDE SEQUENCE [LARGE SCALE GENOMIC DNA]</scope>
</reference>
<dbReference type="Pfam" id="PF08477">
    <property type="entry name" value="Roc"/>
    <property type="match status" value="1"/>
</dbReference>
<dbReference type="OrthoDB" id="5987261at2759"/>
<protein>
    <submittedName>
        <fullName evidence="1">Leucine-rich repeat serine/threonine-protein kinase 1</fullName>
    </submittedName>
</protein>
<dbReference type="AlphaFoldDB" id="A0A2R5FKP6"/>
<dbReference type="Gene3D" id="3.30.70.1390">
    <property type="entry name" value="ROC domain from the Parkinson's disease-associated leucine-rich repeat kinase 2"/>
    <property type="match status" value="1"/>
</dbReference>
<sequence length="170" mass="19572">VKEKAGEPDEEISFTIWDYGGQEVFYALHHLFLTQYGVYVLVFDMRELLGKEHFEDILEEEEVEKLDSQEEALETLCFWIDSIRLHAPNVKIAIVGTYLDEVPSLEQHKEIDQILRTKVLNKKHGGLSTVIGNTTGKGKKKTTLYFFPIDNMDRQDADERVSRLRVALSA</sequence>
<dbReference type="GO" id="GO:0016301">
    <property type="term" value="F:kinase activity"/>
    <property type="evidence" value="ECO:0007669"/>
    <property type="project" value="UniProtKB-KW"/>
</dbReference>
<evidence type="ECO:0000313" key="1">
    <source>
        <dbReference type="EMBL" id="GBG16351.1"/>
    </source>
</evidence>
<proteinExistence type="predicted"/>
<organism evidence="1 2">
    <name type="scientific">Hondaea fermentalgiana</name>
    <dbReference type="NCBI Taxonomy" id="2315210"/>
    <lineage>
        <taxon>Eukaryota</taxon>
        <taxon>Sar</taxon>
        <taxon>Stramenopiles</taxon>
        <taxon>Bigyra</taxon>
        <taxon>Labyrinthulomycetes</taxon>
        <taxon>Thraustochytrida</taxon>
        <taxon>Thraustochytriidae</taxon>
        <taxon>Hondaea</taxon>
    </lineage>
</organism>
<name>A0A2R5FKP6_9STRA</name>
<dbReference type="SUPFAM" id="SSF52540">
    <property type="entry name" value="P-loop containing nucleoside triphosphate hydrolases"/>
    <property type="match status" value="1"/>
</dbReference>
<dbReference type="EMBL" id="BEYU01001971">
    <property type="protein sequence ID" value="GBG16351.1"/>
    <property type="molecule type" value="Genomic_DNA"/>
</dbReference>
<feature type="non-terminal residue" evidence="1">
    <location>
        <position position="1"/>
    </location>
</feature>
<gene>
    <name evidence="1" type="ORF">FCC1311_118262</name>
</gene>
<dbReference type="Gene3D" id="3.40.50.300">
    <property type="entry name" value="P-loop containing nucleotide triphosphate hydrolases"/>
    <property type="match status" value="1"/>
</dbReference>
<accession>A0A2R5FKP6</accession>
<dbReference type="InParanoid" id="A0A2R5FKP6"/>
<feature type="non-terminal residue" evidence="1">
    <location>
        <position position="170"/>
    </location>
</feature>
<evidence type="ECO:0000313" key="2">
    <source>
        <dbReference type="Proteomes" id="UP000241890"/>
    </source>
</evidence>
<keyword evidence="1" id="KW-0808">Transferase</keyword>
<comment type="caution">
    <text evidence="1">The sequence shown here is derived from an EMBL/GenBank/DDBJ whole genome shotgun (WGS) entry which is preliminary data.</text>
</comment>
<keyword evidence="2" id="KW-1185">Reference proteome</keyword>
<dbReference type="Proteomes" id="UP000241890">
    <property type="component" value="Unassembled WGS sequence"/>
</dbReference>